<feature type="domain" description="DOCKER Lobe C" evidence="3">
    <location>
        <begin position="355"/>
        <end position="385"/>
    </location>
</feature>
<dbReference type="Pfam" id="PF20421">
    <property type="entry name" value="DHR-2_Lobe_C"/>
    <property type="match status" value="1"/>
</dbReference>
<dbReference type="Pfam" id="PF06920">
    <property type="entry name" value="DHR-2_Lobe_A"/>
    <property type="match status" value="1"/>
</dbReference>
<dbReference type="Gene3D" id="1.20.58.740">
    <property type="match status" value="1"/>
</dbReference>
<dbReference type="InterPro" id="IPR043162">
    <property type="entry name" value="DOCK_C_lobe_C"/>
</dbReference>
<dbReference type="GO" id="GO:0005085">
    <property type="term" value="F:guanyl-nucleotide exchange factor activity"/>
    <property type="evidence" value="ECO:0007669"/>
    <property type="project" value="InterPro"/>
</dbReference>
<dbReference type="PANTHER" id="PTHR23317:SF76">
    <property type="entry name" value="LD20667P"/>
    <property type="match status" value="1"/>
</dbReference>
<evidence type="ECO:0000313" key="4">
    <source>
        <dbReference type="EMBL" id="KOB78711.1"/>
    </source>
</evidence>
<name>A0A0L7LU27_OPEBR</name>
<reference evidence="4 5" key="1">
    <citation type="journal article" date="2015" name="Genome Biol. Evol.">
        <title>The genome of winter moth (Operophtera brumata) provides a genomic perspective on sexual dimorphism and phenology.</title>
        <authorList>
            <person name="Derks M.F."/>
            <person name="Smit S."/>
            <person name="Salis L."/>
            <person name="Schijlen E."/>
            <person name="Bossers A."/>
            <person name="Mateman C."/>
            <person name="Pijl A.S."/>
            <person name="de Ridder D."/>
            <person name="Groenen M.A."/>
            <person name="Visser M.E."/>
            <person name="Megens H.J."/>
        </authorList>
    </citation>
    <scope>NUCLEOTIDE SEQUENCE [LARGE SCALE GENOMIC DNA]</scope>
    <source>
        <strain evidence="4">WM2013NL</strain>
        <tissue evidence="4">Head and thorax</tissue>
    </source>
</reference>
<accession>A0A0L7LU27</accession>
<feature type="domain" description="DOCKER Lobe A" evidence="2">
    <location>
        <begin position="150"/>
        <end position="272"/>
    </location>
</feature>
<protein>
    <submittedName>
        <fullName evidence="4">Putative Dedicator of cytokinesis protein</fullName>
    </submittedName>
</protein>
<feature type="region of interest" description="Disordered" evidence="1">
    <location>
        <begin position="276"/>
        <end position="354"/>
    </location>
</feature>
<feature type="compositionally biased region" description="Polar residues" evidence="1">
    <location>
        <begin position="344"/>
        <end position="354"/>
    </location>
</feature>
<dbReference type="InterPro" id="IPR046773">
    <property type="entry name" value="DOCKER_Lobe_C"/>
</dbReference>
<evidence type="ECO:0000259" key="2">
    <source>
        <dbReference type="Pfam" id="PF06920"/>
    </source>
</evidence>
<dbReference type="GO" id="GO:0007264">
    <property type="term" value="P:small GTPase-mediated signal transduction"/>
    <property type="evidence" value="ECO:0007669"/>
    <property type="project" value="InterPro"/>
</dbReference>
<dbReference type="Gene3D" id="1.25.40.410">
    <property type="match status" value="1"/>
</dbReference>
<dbReference type="STRING" id="104452.A0A0L7LU27"/>
<sequence length="439" mass="48096">MPQLYRGFNTNKGTSLLCLLTAHDVDPRLGDPEQKARVAALYRGINTNKGTSLLCLLTAHDVDPRLGDPEQKARVAALYRGINTNKGTSLLCLLTAHDVDPRLGDPEQKARVAALYRGINTYKGSEGNNESCSNLECGASVCSSALQVLLHALQRNQSESAVCRVLLRHCGALSHHTRAHAAAALYALMRQHFTVGNEALRRALKTILLYAERDGDLLTTTFPEQALLEHAASELMTAGMYETVNDVYKVLIPIAEQHRDYKKLANIHRAVHVRDAVHGGRARARRHRGPVQAEDHPHRGTPLPLPGSGDGAGASGPQDVADGGARLHRHHRQPGTAGARAGTELSSTCSQTGTDRQTYPKMLQMVVQGCIGTTVNQGPLELAQVPSYHLHAHRQGLTDRQTPRCCRWWCRAASAPPSTRDSWSSRRYRAIIYMLTDRD</sequence>
<feature type="compositionally biased region" description="Basic residues" evidence="1">
    <location>
        <begin position="280"/>
        <end position="289"/>
    </location>
</feature>
<dbReference type="Proteomes" id="UP000037510">
    <property type="component" value="Unassembled WGS sequence"/>
</dbReference>
<dbReference type="InterPro" id="IPR043161">
    <property type="entry name" value="DOCK_C_lobe_A"/>
</dbReference>
<keyword evidence="5" id="KW-1185">Reference proteome</keyword>
<gene>
    <name evidence="4" type="ORF">OBRU01_01848</name>
</gene>
<dbReference type="AlphaFoldDB" id="A0A0L7LU27"/>
<comment type="caution">
    <text evidence="4">The sequence shown here is derived from an EMBL/GenBank/DDBJ whole genome shotgun (WGS) entry which is preliminary data.</text>
</comment>
<dbReference type="PANTHER" id="PTHR23317">
    <property type="entry name" value="DEDICATOR OF CYTOKINESIS DOCK"/>
    <property type="match status" value="1"/>
</dbReference>
<evidence type="ECO:0000256" key="1">
    <source>
        <dbReference type="SAM" id="MobiDB-lite"/>
    </source>
</evidence>
<organism evidence="4 5">
    <name type="scientific">Operophtera brumata</name>
    <name type="common">Winter moth</name>
    <name type="synonym">Phalaena brumata</name>
    <dbReference type="NCBI Taxonomy" id="104452"/>
    <lineage>
        <taxon>Eukaryota</taxon>
        <taxon>Metazoa</taxon>
        <taxon>Ecdysozoa</taxon>
        <taxon>Arthropoda</taxon>
        <taxon>Hexapoda</taxon>
        <taxon>Insecta</taxon>
        <taxon>Pterygota</taxon>
        <taxon>Neoptera</taxon>
        <taxon>Endopterygota</taxon>
        <taxon>Lepidoptera</taxon>
        <taxon>Glossata</taxon>
        <taxon>Ditrysia</taxon>
        <taxon>Geometroidea</taxon>
        <taxon>Geometridae</taxon>
        <taxon>Larentiinae</taxon>
        <taxon>Operophtera</taxon>
    </lineage>
</organism>
<dbReference type="EMBL" id="JTDY01000127">
    <property type="protein sequence ID" value="KOB78711.1"/>
    <property type="molecule type" value="Genomic_DNA"/>
</dbReference>
<dbReference type="InterPro" id="IPR026791">
    <property type="entry name" value="DOCK"/>
</dbReference>
<proteinExistence type="predicted"/>
<dbReference type="InterPro" id="IPR046769">
    <property type="entry name" value="DOCKER_Lobe_A"/>
</dbReference>
<evidence type="ECO:0000259" key="3">
    <source>
        <dbReference type="Pfam" id="PF20421"/>
    </source>
</evidence>
<evidence type="ECO:0000313" key="5">
    <source>
        <dbReference type="Proteomes" id="UP000037510"/>
    </source>
</evidence>